<gene>
    <name evidence="6" type="ordered locus">SACE_0983</name>
</gene>
<dbReference type="KEGG" id="sen:SACE_0983"/>
<feature type="domain" description="ABC transporter" evidence="5">
    <location>
        <begin position="3"/>
        <end position="233"/>
    </location>
</feature>
<dbReference type="RefSeq" id="WP_011873225.1">
    <property type="nucleotide sequence ID" value="NC_009142.1"/>
</dbReference>
<dbReference type="PANTHER" id="PTHR42781">
    <property type="entry name" value="SPERMIDINE/PUTRESCINE IMPORT ATP-BINDING PROTEIN POTA"/>
    <property type="match status" value="1"/>
</dbReference>
<evidence type="ECO:0000259" key="5">
    <source>
        <dbReference type="PROSITE" id="PS50893"/>
    </source>
</evidence>
<evidence type="ECO:0000256" key="4">
    <source>
        <dbReference type="ARBA" id="ARBA00066388"/>
    </source>
</evidence>
<dbReference type="GO" id="GO:0015418">
    <property type="term" value="F:ABC-type quaternary ammonium compound transporting activity"/>
    <property type="evidence" value="ECO:0007669"/>
    <property type="project" value="UniProtKB-EC"/>
</dbReference>
<dbReference type="InterPro" id="IPR003593">
    <property type="entry name" value="AAA+_ATPase"/>
</dbReference>
<dbReference type="FunFam" id="3.40.50.300:FF:000425">
    <property type="entry name" value="Probable ABC transporter, ATP-binding subunit"/>
    <property type="match status" value="1"/>
</dbReference>
<dbReference type="SMART" id="SM00382">
    <property type="entry name" value="AAA"/>
    <property type="match status" value="1"/>
</dbReference>
<dbReference type="SUPFAM" id="SSF52540">
    <property type="entry name" value="P-loop containing nucleoside triphosphate hydrolases"/>
    <property type="match status" value="1"/>
</dbReference>
<dbReference type="InterPro" id="IPR003439">
    <property type="entry name" value="ABC_transporter-like_ATP-bd"/>
</dbReference>
<dbReference type="GO" id="GO:0016887">
    <property type="term" value="F:ATP hydrolysis activity"/>
    <property type="evidence" value="ECO:0007669"/>
    <property type="project" value="InterPro"/>
</dbReference>
<keyword evidence="1" id="KW-0813">Transport</keyword>
<keyword evidence="3 6" id="KW-0067">ATP-binding</keyword>
<evidence type="ECO:0000313" key="7">
    <source>
        <dbReference type="Proteomes" id="UP000006728"/>
    </source>
</evidence>
<evidence type="ECO:0000256" key="1">
    <source>
        <dbReference type="ARBA" id="ARBA00022448"/>
    </source>
</evidence>
<proteinExistence type="predicted"/>
<sequence length="405" mass="41397">MGLDVRDLSVRYGPVTAVSEVDVELADGEVLALLGPSGCGKSTLLRAVAGLERPSAGSVHWDGTDLARVPVHRRGFGMVFQDGQLFPHRDVAGNVEFGLRMRSVSRARRAARVAELLELVGLAGYERRRVTELSGGEAQRVALARALAADPRLLLLDEPLSALDRMLREQLAVDLAALLARDDATAIVVTHDHDEAFTLADRVAVMARGRILQLDTPARLWQRPAGDEVAEFLGCTTLLPAQVRDGVATCALGAVAVAEPDGEARLGLRAAGVRAERLGVGAGAAAGGVGADGGGGVDAGGVGGGAAGGADGGGAASPSLGNGDGGHPVAVRVRQRTGSVTSTDAVVGTVRERVHRHDHVRLTVTVPEAPEAGRVEAVAGTADAPGVGEAVRLTIDPDGIAVVGP</sequence>
<dbReference type="EC" id="7.6.2.9" evidence="4"/>
<reference evidence="6 7" key="1">
    <citation type="journal article" date="2007" name="Nat. Biotechnol.">
        <title>Complete genome sequence of the erythromycin-producing bacterium Saccharopolyspora erythraea NRRL23338.</title>
        <authorList>
            <person name="Oliynyk M."/>
            <person name="Samborskyy M."/>
            <person name="Lester J.B."/>
            <person name="Mironenko T."/>
            <person name="Scott N."/>
            <person name="Dickens S."/>
            <person name="Haydock S.F."/>
            <person name="Leadlay P.F."/>
        </authorList>
    </citation>
    <scope>NUCLEOTIDE SEQUENCE [LARGE SCALE GENOMIC DNA]</scope>
    <source>
        <strain evidence="7">ATCC 11635 / DSM 40517 / JCM 4748 / NBRC 13426 / NCIMB 8594 / NRRL 2338</strain>
    </source>
</reference>
<dbReference type="EMBL" id="AM420293">
    <property type="protein sequence ID" value="CAM00315.1"/>
    <property type="molecule type" value="Genomic_DNA"/>
</dbReference>
<dbReference type="InterPro" id="IPR027417">
    <property type="entry name" value="P-loop_NTPase"/>
</dbReference>
<evidence type="ECO:0000256" key="2">
    <source>
        <dbReference type="ARBA" id="ARBA00022741"/>
    </source>
</evidence>
<dbReference type="PANTHER" id="PTHR42781:SF4">
    <property type="entry name" value="SPERMIDINE_PUTRESCINE IMPORT ATP-BINDING PROTEIN POTA"/>
    <property type="match status" value="1"/>
</dbReference>
<dbReference type="GO" id="GO:0005524">
    <property type="term" value="F:ATP binding"/>
    <property type="evidence" value="ECO:0007669"/>
    <property type="project" value="UniProtKB-KW"/>
</dbReference>
<dbReference type="HOGENOM" id="CLU_000604_1_1_11"/>
<dbReference type="AlphaFoldDB" id="A4F8E0"/>
<accession>A4F8E0</accession>
<dbReference type="Proteomes" id="UP000006728">
    <property type="component" value="Chromosome"/>
</dbReference>
<dbReference type="Pfam" id="PF00005">
    <property type="entry name" value="ABC_tran"/>
    <property type="match status" value="1"/>
</dbReference>
<dbReference type="STRING" id="405948.SACE_0983"/>
<keyword evidence="6" id="KW-0378">Hydrolase</keyword>
<dbReference type="eggNOG" id="COG3842">
    <property type="taxonomic scope" value="Bacteria"/>
</dbReference>
<dbReference type="InterPro" id="IPR017871">
    <property type="entry name" value="ABC_transporter-like_CS"/>
</dbReference>
<protein>
    <recommendedName>
        <fullName evidence="4">ABC-type quaternary amine transporter</fullName>
        <ecNumber evidence="4">7.6.2.9</ecNumber>
    </recommendedName>
</protein>
<keyword evidence="7" id="KW-1185">Reference proteome</keyword>
<evidence type="ECO:0000313" key="6">
    <source>
        <dbReference type="EMBL" id="CAM00315.1"/>
    </source>
</evidence>
<dbReference type="Gene3D" id="3.40.50.300">
    <property type="entry name" value="P-loop containing nucleotide triphosphate hydrolases"/>
    <property type="match status" value="1"/>
</dbReference>
<dbReference type="PROSITE" id="PS50893">
    <property type="entry name" value="ABC_TRANSPORTER_2"/>
    <property type="match status" value="1"/>
</dbReference>
<dbReference type="PROSITE" id="PS00211">
    <property type="entry name" value="ABC_TRANSPORTER_1"/>
    <property type="match status" value="1"/>
</dbReference>
<dbReference type="InterPro" id="IPR050093">
    <property type="entry name" value="ABC_SmlMolc_Importer"/>
</dbReference>
<evidence type="ECO:0000256" key="3">
    <source>
        <dbReference type="ARBA" id="ARBA00022840"/>
    </source>
</evidence>
<organism evidence="6 7">
    <name type="scientific">Saccharopolyspora erythraea (strain ATCC 11635 / DSM 40517 / JCM 4748 / NBRC 13426 / NCIMB 8594 / NRRL 2338)</name>
    <dbReference type="NCBI Taxonomy" id="405948"/>
    <lineage>
        <taxon>Bacteria</taxon>
        <taxon>Bacillati</taxon>
        <taxon>Actinomycetota</taxon>
        <taxon>Actinomycetes</taxon>
        <taxon>Pseudonocardiales</taxon>
        <taxon>Pseudonocardiaceae</taxon>
        <taxon>Saccharopolyspora</taxon>
    </lineage>
</organism>
<keyword evidence="2" id="KW-0547">Nucleotide-binding</keyword>
<name>A4F8E0_SACEN</name>